<name>A0A1F7FAZ6_UNCRA</name>
<dbReference type="InterPro" id="IPR011518">
    <property type="entry name" value="Transposase_36"/>
</dbReference>
<dbReference type="EMBL" id="MFYX01000081">
    <property type="protein sequence ID" value="OGK03845.1"/>
    <property type="molecule type" value="Genomic_DNA"/>
</dbReference>
<dbReference type="AlphaFoldDB" id="A0A1F7FAZ6"/>
<protein>
    <submittedName>
        <fullName evidence="1">Transposase</fullName>
    </submittedName>
</protein>
<evidence type="ECO:0000313" key="2">
    <source>
        <dbReference type="Proteomes" id="UP000179243"/>
    </source>
</evidence>
<comment type="caution">
    <text evidence="1">The sequence shown here is derived from an EMBL/GenBank/DDBJ whole genome shotgun (WGS) entry which is preliminary data.</text>
</comment>
<dbReference type="NCBIfam" id="NF033519">
    <property type="entry name" value="transpos_ISAzo13"/>
    <property type="match status" value="1"/>
</dbReference>
<evidence type="ECO:0000313" key="1">
    <source>
        <dbReference type="EMBL" id="OGK03845.1"/>
    </source>
</evidence>
<accession>A0A1F7FAZ6</accession>
<proteinExistence type="predicted"/>
<dbReference type="Pfam" id="PF07592">
    <property type="entry name" value="DDE_Tnp_ISAZ013"/>
    <property type="match status" value="1"/>
</dbReference>
<reference evidence="1 2" key="1">
    <citation type="journal article" date="2016" name="Nat. Commun.">
        <title>Thousands of microbial genomes shed light on interconnected biogeochemical processes in an aquifer system.</title>
        <authorList>
            <person name="Anantharaman K."/>
            <person name="Brown C.T."/>
            <person name="Hug L.A."/>
            <person name="Sharon I."/>
            <person name="Castelle C.J."/>
            <person name="Probst A.J."/>
            <person name="Thomas B.C."/>
            <person name="Singh A."/>
            <person name="Wilkins M.J."/>
            <person name="Karaoz U."/>
            <person name="Brodie E.L."/>
            <person name="Williams K.H."/>
            <person name="Hubbard S.S."/>
            <person name="Banfield J.F."/>
        </authorList>
    </citation>
    <scope>NUCLEOTIDE SEQUENCE [LARGE SCALE GENOMIC DNA]</scope>
</reference>
<dbReference type="Proteomes" id="UP000179243">
    <property type="component" value="Unassembled WGS sequence"/>
</dbReference>
<sequence length="403" mass="46364">MSAATKAYVKNVKIKYRQLSFCLNEKSKRLWAATEANSIGRGGINIVHKTTGIDFKTIRKGIKELTNKGNGNRIRSLGGGRKRINIAQRDILKDLEKLIEPVTRGDPESSLLWTCKSTYKLSDELKAQGYTVSQKTVYSVLVDLDYSLQSNRKRREGTNHPDRNEQFEYIYKKVKEFQANGYPTISVDTKKKEAIGEYKNQGREYRIKGKPLEVNMHAFPDKKLGKVAFYGVYDIGKNKGWVSVGISSDTAEFAVNTIRSWWHVMGKPEYKKIQQLLITADCGGSNGYRVKLWKYELQKLANELGITITVCHFPPGTSKWNEIEHRMFSYITKNWRGRPLETRETVVQLISNTRTKTGLEIKAILDNNIYEKGKLVDEAEMLKINQRQNKFHGEWNYQILPHK</sequence>
<gene>
    <name evidence="1" type="ORF">A2519_02330</name>
</gene>
<organism evidence="1 2">
    <name type="scientific">Candidatus Raymondbacteria bacterium RIFOXYD12_FULL_49_13</name>
    <dbReference type="NCBI Taxonomy" id="1817890"/>
    <lineage>
        <taxon>Bacteria</taxon>
        <taxon>Raymondiibacteriota</taxon>
    </lineage>
</organism>